<evidence type="ECO:0000313" key="1">
    <source>
        <dbReference type="EMBL" id="MEJ7137342.1"/>
    </source>
</evidence>
<proteinExistence type="predicted"/>
<dbReference type="Proteomes" id="UP001364695">
    <property type="component" value="Unassembled WGS sequence"/>
</dbReference>
<sequence length="242" mass="26869">MGVLDGASLCDLDQDLARNIVSLRESQDLFDDLSDSPADWRIAQQAEHQARPRSHVSPQPVIHRPFEEAAWMGAVQWPFDHPGASRFSDGQFGVWYGSDTVETTIYETVHHWANGFLADAGLQQHSVQAERKVYLVRCTALLADLRRTAEPGLGILDRRDYSLSQALGARLHREGHPGLLVRSARRSAAWNSGWNAAILHPDRLSDPRVACFLSYQLDGGRVTVTRGRDSAPWVLDLGDLPG</sequence>
<accession>A0ACC6NZH1</accession>
<organism evidence="1 2">
    <name type="scientific">Amphibiibacter pelophylacis</name>
    <dbReference type="NCBI Taxonomy" id="1799477"/>
    <lineage>
        <taxon>Bacteria</taxon>
        <taxon>Pseudomonadati</taxon>
        <taxon>Pseudomonadota</taxon>
        <taxon>Betaproteobacteria</taxon>
        <taxon>Burkholderiales</taxon>
        <taxon>Sphaerotilaceae</taxon>
        <taxon>Amphibiibacter</taxon>
    </lineage>
</organism>
<evidence type="ECO:0000313" key="2">
    <source>
        <dbReference type="Proteomes" id="UP001364695"/>
    </source>
</evidence>
<gene>
    <name evidence="1" type="ORF">RV045_02710</name>
</gene>
<comment type="caution">
    <text evidence="1">The sequence shown here is derived from an EMBL/GenBank/DDBJ whole genome shotgun (WGS) entry which is preliminary data.</text>
</comment>
<name>A0ACC6NZH1_9BURK</name>
<protein>
    <submittedName>
        <fullName evidence="1">RES family NAD+ phosphorylase</fullName>
    </submittedName>
</protein>
<reference evidence="1" key="1">
    <citation type="submission" date="2023-10" db="EMBL/GenBank/DDBJ databases">
        <title>Amphibacter perezi, gen. nov., sp. nov. a novel taxa of the family Comamonadaceae, class Betaproteobacteria isolated from the skin microbiota of Pelophylax perezi from different populations.</title>
        <authorList>
            <person name="Costa S."/>
            <person name="Proenca D.N."/>
            <person name="Lopes I."/>
            <person name="Morais P.V."/>
        </authorList>
    </citation>
    <scope>NUCLEOTIDE SEQUENCE</scope>
    <source>
        <strain evidence="1">SL12-8</strain>
    </source>
</reference>
<keyword evidence="2" id="KW-1185">Reference proteome</keyword>
<dbReference type="EMBL" id="JAWDIE010000003">
    <property type="protein sequence ID" value="MEJ7137342.1"/>
    <property type="molecule type" value="Genomic_DNA"/>
</dbReference>